<proteinExistence type="predicted"/>
<protein>
    <submittedName>
        <fullName evidence="1">Uncharacterized protein</fullName>
    </submittedName>
</protein>
<accession>A0ACB9VRP7</accession>
<gene>
    <name evidence="1" type="ORF">KUCAC02_020119</name>
</gene>
<evidence type="ECO:0000313" key="1">
    <source>
        <dbReference type="EMBL" id="KAI4802270.1"/>
    </source>
</evidence>
<comment type="caution">
    <text evidence="1">The sequence shown here is derived from an EMBL/GenBank/DDBJ whole genome shotgun (WGS) entry which is preliminary data.</text>
</comment>
<organism evidence="1 2">
    <name type="scientific">Chaenocephalus aceratus</name>
    <name type="common">Blackfin icefish</name>
    <name type="synonym">Chaenichthys aceratus</name>
    <dbReference type="NCBI Taxonomy" id="36190"/>
    <lineage>
        <taxon>Eukaryota</taxon>
        <taxon>Metazoa</taxon>
        <taxon>Chordata</taxon>
        <taxon>Craniata</taxon>
        <taxon>Vertebrata</taxon>
        <taxon>Euteleostomi</taxon>
        <taxon>Actinopterygii</taxon>
        <taxon>Neopterygii</taxon>
        <taxon>Teleostei</taxon>
        <taxon>Neoteleostei</taxon>
        <taxon>Acanthomorphata</taxon>
        <taxon>Eupercaria</taxon>
        <taxon>Perciformes</taxon>
        <taxon>Notothenioidei</taxon>
        <taxon>Channichthyidae</taxon>
        <taxon>Chaenocephalus</taxon>
    </lineage>
</organism>
<dbReference type="EMBL" id="CM043808">
    <property type="protein sequence ID" value="KAI4802270.1"/>
    <property type="molecule type" value="Genomic_DNA"/>
</dbReference>
<reference evidence="1" key="1">
    <citation type="submission" date="2022-05" db="EMBL/GenBank/DDBJ databases">
        <title>Chromosome-level genome of Chaenocephalus aceratus.</title>
        <authorList>
            <person name="Park H."/>
        </authorList>
    </citation>
    <scope>NUCLEOTIDE SEQUENCE</scope>
    <source>
        <strain evidence="1">KU_202001</strain>
    </source>
</reference>
<evidence type="ECO:0000313" key="2">
    <source>
        <dbReference type="Proteomes" id="UP001057452"/>
    </source>
</evidence>
<sequence length="107" mass="11402">MTSTTVSCSVMIIHIASAGTLLVDLAPADAMAKAPPSLTPDVSMPEEDASSSGESVPGTEPSSSDYSPTEDDIIQNDGEDSEDDGEHSWMAEKIQCQTKNIWYPMHN</sequence>
<dbReference type="Proteomes" id="UP001057452">
    <property type="component" value="Chromosome 24"/>
</dbReference>
<name>A0ACB9VRP7_CHAAC</name>
<keyword evidence="2" id="KW-1185">Reference proteome</keyword>